<dbReference type="Proteomes" id="UP000269945">
    <property type="component" value="Unassembled WGS sequence"/>
</dbReference>
<evidence type="ECO:0000313" key="1">
    <source>
        <dbReference type="EMBL" id="VCW78963.1"/>
    </source>
</evidence>
<protein>
    <submittedName>
        <fullName evidence="1">Uncharacterized protein</fullName>
    </submittedName>
</protein>
<proteinExistence type="predicted"/>
<comment type="caution">
    <text evidence="1">The sequence shown here is derived from an EMBL/GenBank/DDBJ whole genome shotgun (WGS) entry which is preliminary data.</text>
</comment>
<name>A0A9X9LQ61_GULGU</name>
<organism evidence="1 2">
    <name type="scientific">Gulo gulo</name>
    <name type="common">Wolverine</name>
    <name type="synonym">Gluton</name>
    <dbReference type="NCBI Taxonomy" id="48420"/>
    <lineage>
        <taxon>Eukaryota</taxon>
        <taxon>Metazoa</taxon>
        <taxon>Chordata</taxon>
        <taxon>Craniata</taxon>
        <taxon>Vertebrata</taxon>
        <taxon>Euteleostomi</taxon>
        <taxon>Mammalia</taxon>
        <taxon>Eutheria</taxon>
        <taxon>Laurasiatheria</taxon>
        <taxon>Carnivora</taxon>
        <taxon>Caniformia</taxon>
        <taxon>Musteloidea</taxon>
        <taxon>Mustelidae</taxon>
        <taxon>Guloninae</taxon>
        <taxon>Gulo</taxon>
    </lineage>
</organism>
<gene>
    <name evidence="1" type="ORF">BN2614_LOCUS1</name>
</gene>
<dbReference type="EMBL" id="CYRY02011054">
    <property type="protein sequence ID" value="VCW78963.1"/>
    <property type="molecule type" value="Genomic_DNA"/>
</dbReference>
<evidence type="ECO:0000313" key="2">
    <source>
        <dbReference type="Proteomes" id="UP000269945"/>
    </source>
</evidence>
<dbReference type="AlphaFoldDB" id="A0A9X9LQ61"/>
<keyword evidence="2" id="KW-1185">Reference proteome</keyword>
<sequence length="39" mass="4712">MHFFLLWKNQDGEMSCEAPALWFLKENDAWTYLTYPAIM</sequence>
<reference evidence="1 2" key="1">
    <citation type="submission" date="2018-10" db="EMBL/GenBank/DDBJ databases">
        <authorList>
            <person name="Ekblom R."/>
            <person name="Jareborg N."/>
        </authorList>
    </citation>
    <scope>NUCLEOTIDE SEQUENCE [LARGE SCALE GENOMIC DNA]</scope>
    <source>
        <tissue evidence="1">Muscle</tissue>
    </source>
</reference>
<accession>A0A9X9LQ61</accession>